<protein>
    <submittedName>
        <fullName evidence="6">Protein SPEAR1</fullName>
    </submittedName>
</protein>
<dbReference type="GeneID" id="116199067"/>
<feature type="region of interest" description="Disordered" evidence="4">
    <location>
        <begin position="1"/>
        <end position="48"/>
    </location>
</feature>
<evidence type="ECO:0000313" key="5">
    <source>
        <dbReference type="Proteomes" id="UP000515151"/>
    </source>
</evidence>
<feature type="region of interest" description="Disordered" evidence="4">
    <location>
        <begin position="179"/>
        <end position="208"/>
    </location>
</feature>
<feature type="compositionally biased region" description="Low complexity" evidence="4">
    <location>
        <begin position="14"/>
        <end position="29"/>
    </location>
</feature>
<dbReference type="GO" id="GO:0003700">
    <property type="term" value="F:DNA-binding transcription factor activity"/>
    <property type="evidence" value="ECO:0007669"/>
    <property type="project" value="InterPro"/>
</dbReference>
<keyword evidence="2" id="KW-0805">Transcription regulation</keyword>
<organism evidence="5 6">
    <name type="scientific">Punica granatum</name>
    <name type="common">Pomegranate</name>
    <dbReference type="NCBI Taxonomy" id="22663"/>
    <lineage>
        <taxon>Eukaryota</taxon>
        <taxon>Viridiplantae</taxon>
        <taxon>Streptophyta</taxon>
        <taxon>Embryophyta</taxon>
        <taxon>Tracheophyta</taxon>
        <taxon>Spermatophyta</taxon>
        <taxon>Magnoliopsida</taxon>
        <taxon>eudicotyledons</taxon>
        <taxon>Gunneridae</taxon>
        <taxon>Pentapetalae</taxon>
        <taxon>rosids</taxon>
        <taxon>malvids</taxon>
        <taxon>Myrtales</taxon>
        <taxon>Lythraceae</taxon>
        <taxon>Punica</taxon>
    </lineage>
</organism>
<gene>
    <name evidence="6" type="primary">LOC116199067</name>
</gene>
<reference evidence="6" key="2">
    <citation type="submission" date="2025-08" db="UniProtKB">
        <authorList>
            <consortium name="RefSeq"/>
        </authorList>
    </citation>
    <scope>IDENTIFICATION</scope>
    <source>
        <tissue evidence="6">Leaf</tissue>
    </source>
</reference>
<dbReference type="Proteomes" id="UP000515151">
    <property type="component" value="Chromosome 3"/>
</dbReference>
<sequence length="208" mass="22767">MMSSNNFGKTNMGSSSSSSSPSSSPSSSSRRSKRGNPEKPKQPQRGLGVAQLEKIRLHEEMGCCFNLPSTNFIHGADPRVLTACSSSMAPSSSSLTQPLSTSPPSYSFQQNFTMGLTEYGTTNILYEDHPQSTSTASWRPNNQDMSASFQFSQSNIDNKQFVNPNLEGSWERRSKTRLISDPFGSSSQNSSESSDNNQEVDLELRLSL</sequence>
<dbReference type="PANTHER" id="PTHR33388">
    <property type="entry name" value="OS01G0212500 PROTEIN"/>
    <property type="match status" value="1"/>
</dbReference>
<proteinExistence type="predicted"/>
<keyword evidence="3" id="KW-0804">Transcription</keyword>
<feature type="compositionally biased region" description="Polar residues" evidence="4">
    <location>
        <begin position="1"/>
        <end position="13"/>
    </location>
</feature>
<accession>A0A6P8CUT6</accession>
<evidence type="ECO:0000256" key="2">
    <source>
        <dbReference type="ARBA" id="ARBA00023015"/>
    </source>
</evidence>
<dbReference type="OrthoDB" id="653455at2759"/>
<evidence type="ECO:0000256" key="1">
    <source>
        <dbReference type="ARBA" id="ARBA00022491"/>
    </source>
</evidence>
<evidence type="ECO:0000256" key="4">
    <source>
        <dbReference type="SAM" id="MobiDB-lite"/>
    </source>
</evidence>
<feature type="compositionally biased region" description="Low complexity" evidence="4">
    <location>
        <begin position="185"/>
        <end position="199"/>
    </location>
</feature>
<evidence type="ECO:0000313" key="6">
    <source>
        <dbReference type="RefSeq" id="XP_031385221.1"/>
    </source>
</evidence>
<dbReference type="AlphaFoldDB" id="A0A6P8CUT6"/>
<dbReference type="RefSeq" id="XP_031385221.1">
    <property type="nucleotide sequence ID" value="XM_031529361.1"/>
</dbReference>
<reference evidence="5" key="1">
    <citation type="journal article" date="2020" name="Plant Biotechnol. J.">
        <title>The pomegranate (Punica granatum L.) draft genome dissects genetic divergence between soft- and hard-seeded cultivars.</title>
        <authorList>
            <person name="Luo X."/>
            <person name="Li H."/>
            <person name="Wu Z."/>
            <person name="Yao W."/>
            <person name="Zhao P."/>
            <person name="Cao D."/>
            <person name="Yu H."/>
            <person name="Li K."/>
            <person name="Poudel K."/>
            <person name="Zhao D."/>
            <person name="Zhang F."/>
            <person name="Xia X."/>
            <person name="Chen L."/>
            <person name="Wang Q."/>
            <person name="Jing D."/>
            <person name="Cao S."/>
        </authorList>
    </citation>
    <scope>NUCLEOTIDE SEQUENCE [LARGE SCALE GENOMIC DNA]</scope>
    <source>
        <strain evidence="5">cv. Tunisia</strain>
    </source>
</reference>
<dbReference type="InterPro" id="IPR040356">
    <property type="entry name" value="SPEAR"/>
</dbReference>
<keyword evidence="1" id="KW-0678">Repressor</keyword>
<evidence type="ECO:0000256" key="3">
    <source>
        <dbReference type="ARBA" id="ARBA00023163"/>
    </source>
</evidence>
<keyword evidence="5" id="KW-1185">Reference proteome</keyword>
<dbReference type="PANTHER" id="PTHR33388:SF18">
    <property type="entry name" value="PROTEIN SPEAR1"/>
    <property type="match status" value="1"/>
</dbReference>
<name>A0A6P8CUT6_PUNGR</name>